<dbReference type="STRING" id="22663.A0A2I0IIS5"/>
<dbReference type="CDD" id="cd09272">
    <property type="entry name" value="RNase_HI_RT_Ty1"/>
    <property type="match status" value="1"/>
</dbReference>
<evidence type="ECO:0000313" key="2">
    <source>
        <dbReference type="EMBL" id="PKI43663.1"/>
    </source>
</evidence>
<feature type="domain" description="Reverse transcriptase Ty1/copia-type" evidence="1">
    <location>
        <begin position="41"/>
        <end position="187"/>
    </location>
</feature>
<dbReference type="InterPro" id="IPR043502">
    <property type="entry name" value="DNA/RNA_pol_sf"/>
</dbReference>
<dbReference type="SUPFAM" id="SSF56672">
    <property type="entry name" value="DNA/RNA polymerases"/>
    <property type="match status" value="1"/>
</dbReference>
<keyword evidence="3" id="KW-1185">Reference proteome</keyword>
<dbReference type="PANTHER" id="PTHR11439:SF496">
    <property type="entry name" value="RNA-DIRECTED DNA POLYMERASE"/>
    <property type="match status" value="1"/>
</dbReference>
<gene>
    <name evidence="2" type="ORF">CRG98_035947</name>
</gene>
<proteinExistence type="predicted"/>
<accession>A0A2I0IIS5</accession>
<name>A0A2I0IIS5_PUNGR</name>
<dbReference type="InterPro" id="IPR013103">
    <property type="entry name" value="RVT_2"/>
</dbReference>
<protein>
    <recommendedName>
        <fullName evidence="1">Reverse transcriptase Ty1/copia-type domain-containing protein</fullName>
    </recommendedName>
</protein>
<comment type="caution">
    <text evidence="2">The sequence shown here is derived from an EMBL/GenBank/DDBJ whole genome shotgun (WGS) entry which is preliminary data.</text>
</comment>
<dbReference type="AlphaFoldDB" id="A0A2I0IIS5"/>
<dbReference type="Pfam" id="PF07727">
    <property type="entry name" value="RVT_2"/>
    <property type="match status" value="1"/>
</dbReference>
<dbReference type="Proteomes" id="UP000233551">
    <property type="component" value="Unassembled WGS sequence"/>
</dbReference>
<dbReference type="EMBL" id="PGOL01003020">
    <property type="protein sequence ID" value="PKI43663.1"/>
    <property type="molecule type" value="Genomic_DNA"/>
</dbReference>
<reference evidence="2 3" key="1">
    <citation type="submission" date="2017-11" db="EMBL/GenBank/DDBJ databases">
        <title>De-novo sequencing of pomegranate (Punica granatum L.) genome.</title>
        <authorList>
            <person name="Akparov Z."/>
            <person name="Amiraslanov A."/>
            <person name="Hajiyeva S."/>
            <person name="Abbasov M."/>
            <person name="Kaur K."/>
            <person name="Hamwieh A."/>
            <person name="Solovyev V."/>
            <person name="Salamov A."/>
            <person name="Braich B."/>
            <person name="Kosarev P."/>
            <person name="Mahmoud A."/>
            <person name="Hajiyev E."/>
            <person name="Babayeva S."/>
            <person name="Izzatullayeva V."/>
            <person name="Mammadov A."/>
            <person name="Mammadov A."/>
            <person name="Sharifova S."/>
            <person name="Ojaghi J."/>
            <person name="Eynullazada K."/>
            <person name="Bayramov B."/>
            <person name="Abdulazimova A."/>
            <person name="Shahmuradov I."/>
        </authorList>
    </citation>
    <scope>NUCLEOTIDE SEQUENCE [LARGE SCALE GENOMIC DNA]</scope>
    <source>
        <strain evidence="3">cv. AG2017</strain>
        <tissue evidence="2">Leaf</tissue>
    </source>
</reference>
<evidence type="ECO:0000259" key="1">
    <source>
        <dbReference type="Pfam" id="PF07727"/>
    </source>
</evidence>
<organism evidence="2 3">
    <name type="scientific">Punica granatum</name>
    <name type="common">Pomegranate</name>
    <dbReference type="NCBI Taxonomy" id="22663"/>
    <lineage>
        <taxon>Eukaryota</taxon>
        <taxon>Viridiplantae</taxon>
        <taxon>Streptophyta</taxon>
        <taxon>Embryophyta</taxon>
        <taxon>Tracheophyta</taxon>
        <taxon>Spermatophyta</taxon>
        <taxon>Magnoliopsida</taxon>
        <taxon>eudicotyledons</taxon>
        <taxon>Gunneridae</taxon>
        <taxon>Pentapetalae</taxon>
        <taxon>rosids</taxon>
        <taxon>malvids</taxon>
        <taxon>Myrtales</taxon>
        <taxon>Lythraceae</taxon>
        <taxon>Punica</taxon>
    </lineage>
</organism>
<evidence type="ECO:0000313" key="3">
    <source>
        <dbReference type="Proteomes" id="UP000233551"/>
    </source>
</evidence>
<sequence length="338" mass="38624">MKSDMDSMSKNQVWDLVDPPKGIVPIRNKWIFKRKIGADGKMDVKTAFLNGYIEEDIFMDQSKGFESKDKSKVCKLMRSIYGLKHDSRSWNRHCNEAVKSFGFIKNEDEPCVYKKASGSMIAFLVLYVDDILLMGNDVGMLSSVKVWLSNTFSIKDLGEATYILGIRIYRDRPKRLIGLSQALYLDKSDVDDRKSISGYIFTCNGGAVSWKSSKQETTADSTTKAEYIAAFDAAKEAIWIRKFVTELSVVPSISSQVELYCDNTGAIVQAKEPRSHQKSKRIERRYHIIREIIRRGDLAVQKVASADNVADPLKKAMMQHQLEKYLEKMGLRYYTEWL</sequence>
<dbReference type="PANTHER" id="PTHR11439">
    <property type="entry name" value="GAG-POL-RELATED RETROTRANSPOSON"/>
    <property type="match status" value="1"/>
</dbReference>